<sequence length="79" mass="9395">MRLYPGRFLSNDKSIFNYRLSCARRVIENTFGILVSRWRILPIRAHPSTVDRLVMEAYEKRETLTKYLLSLESEVIFTI</sequence>
<accession>A0A151I676</accession>
<keyword evidence="5" id="KW-1185">Reference proteome</keyword>
<dbReference type="GO" id="GO:0046872">
    <property type="term" value="F:metal ion binding"/>
    <property type="evidence" value="ECO:0007669"/>
    <property type="project" value="UniProtKB-KW"/>
</dbReference>
<comment type="cofactor">
    <cofactor evidence="1">
        <name>a divalent metal cation</name>
        <dbReference type="ChEBI" id="CHEBI:60240"/>
    </cofactor>
</comment>
<name>A0A151I676_9HYME</name>
<organism evidence="4 5">
    <name type="scientific">Atta colombica</name>
    <dbReference type="NCBI Taxonomy" id="520822"/>
    <lineage>
        <taxon>Eukaryota</taxon>
        <taxon>Metazoa</taxon>
        <taxon>Ecdysozoa</taxon>
        <taxon>Arthropoda</taxon>
        <taxon>Hexapoda</taxon>
        <taxon>Insecta</taxon>
        <taxon>Pterygota</taxon>
        <taxon>Neoptera</taxon>
        <taxon>Endopterygota</taxon>
        <taxon>Hymenoptera</taxon>
        <taxon>Apocrita</taxon>
        <taxon>Aculeata</taxon>
        <taxon>Formicoidea</taxon>
        <taxon>Formicidae</taxon>
        <taxon>Myrmicinae</taxon>
        <taxon>Atta</taxon>
    </lineage>
</organism>
<dbReference type="Pfam" id="PF13359">
    <property type="entry name" value="DDE_Tnp_4"/>
    <property type="match status" value="1"/>
</dbReference>
<dbReference type="AlphaFoldDB" id="A0A151I676"/>
<evidence type="ECO:0000256" key="2">
    <source>
        <dbReference type="ARBA" id="ARBA00022723"/>
    </source>
</evidence>
<protein>
    <recommendedName>
        <fullName evidence="3">DDE Tnp4 domain-containing protein</fullName>
    </recommendedName>
</protein>
<evidence type="ECO:0000313" key="4">
    <source>
        <dbReference type="EMBL" id="KYM92080.1"/>
    </source>
</evidence>
<dbReference type="InterPro" id="IPR027806">
    <property type="entry name" value="HARBI1_dom"/>
</dbReference>
<dbReference type="EMBL" id="KQ976404">
    <property type="protein sequence ID" value="KYM92080.1"/>
    <property type="molecule type" value="Genomic_DNA"/>
</dbReference>
<dbReference type="Proteomes" id="UP000078540">
    <property type="component" value="Unassembled WGS sequence"/>
</dbReference>
<evidence type="ECO:0000256" key="1">
    <source>
        <dbReference type="ARBA" id="ARBA00001968"/>
    </source>
</evidence>
<gene>
    <name evidence="4" type="ORF">ALC53_01346</name>
</gene>
<feature type="domain" description="DDE Tnp4" evidence="3">
    <location>
        <begin position="6"/>
        <end position="54"/>
    </location>
</feature>
<reference evidence="4 5" key="1">
    <citation type="submission" date="2015-09" db="EMBL/GenBank/DDBJ databases">
        <title>Atta colombica WGS genome.</title>
        <authorList>
            <person name="Nygaard S."/>
            <person name="Hu H."/>
            <person name="Boomsma J."/>
            <person name="Zhang G."/>
        </authorList>
    </citation>
    <scope>NUCLEOTIDE SEQUENCE [LARGE SCALE GENOMIC DNA]</scope>
    <source>
        <strain evidence="4">Treedump-2</strain>
        <tissue evidence="4">Whole body</tissue>
    </source>
</reference>
<evidence type="ECO:0000313" key="5">
    <source>
        <dbReference type="Proteomes" id="UP000078540"/>
    </source>
</evidence>
<proteinExistence type="predicted"/>
<dbReference type="STRING" id="520822.A0A151I676"/>
<keyword evidence="2" id="KW-0479">Metal-binding</keyword>
<evidence type="ECO:0000259" key="3">
    <source>
        <dbReference type="Pfam" id="PF13359"/>
    </source>
</evidence>